<keyword evidence="3" id="KW-1185">Reference proteome</keyword>
<accession>A0AA35M6K7</accession>
<reference evidence="2" key="1">
    <citation type="submission" date="2023-01" db="EMBL/GenBank/DDBJ databases">
        <authorList>
            <person name="Piombo E."/>
        </authorList>
    </citation>
    <scope>NUCLEOTIDE SEQUENCE</scope>
</reference>
<sequence length="184" mass="20356">MAILSGARYRYLQTITGCTYRYCTSAYPERTTVVLCHGFPYTANIWRWHTAAFEKLGLGCIAPDMLGVGGSEKSENPSDYTGQAIAQSVVKIMSADGVEKAVIIGHDWSSVVGSRLALFYPSNVTALVLVAAPYWTPSLFDLDAVNTETEDAFGFPIFGYWDILMNRQNLLEKHKTLKRGKCVV</sequence>
<dbReference type="GO" id="GO:0047372">
    <property type="term" value="F:monoacylglycerol lipase activity"/>
    <property type="evidence" value="ECO:0007669"/>
    <property type="project" value="TreeGrafter"/>
</dbReference>
<organism evidence="2 3">
    <name type="scientific">Clonostachys chloroleuca</name>
    <dbReference type="NCBI Taxonomy" id="1926264"/>
    <lineage>
        <taxon>Eukaryota</taxon>
        <taxon>Fungi</taxon>
        <taxon>Dikarya</taxon>
        <taxon>Ascomycota</taxon>
        <taxon>Pezizomycotina</taxon>
        <taxon>Sordariomycetes</taxon>
        <taxon>Hypocreomycetidae</taxon>
        <taxon>Hypocreales</taxon>
        <taxon>Bionectriaceae</taxon>
        <taxon>Clonostachys</taxon>
    </lineage>
</organism>
<comment type="caution">
    <text evidence="2">The sequence shown here is derived from an EMBL/GenBank/DDBJ whole genome shotgun (WGS) entry which is preliminary data.</text>
</comment>
<feature type="domain" description="AB hydrolase-1" evidence="1">
    <location>
        <begin position="32"/>
        <end position="140"/>
    </location>
</feature>
<evidence type="ECO:0000313" key="3">
    <source>
        <dbReference type="Proteomes" id="UP001160390"/>
    </source>
</evidence>
<evidence type="ECO:0000259" key="1">
    <source>
        <dbReference type="Pfam" id="PF00561"/>
    </source>
</evidence>
<name>A0AA35M6K7_9HYPO</name>
<protein>
    <recommendedName>
        <fullName evidence="1">AB hydrolase-1 domain-containing protein</fullName>
    </recommendedName>
</protein>
<dbReference type="Proteomes" id="UP001160390">
    <property type="component" value="Unassembled WGS sequence"/>
</dbReference>
<dbReference type="PRINTS" id="PR00412">
    <property type="entry name" value="EPOXHYDRLASE"/>
</dbReference>
<dbReference type="GO" id="GO:0046464">
    <property type="term" value="P:acylglycerol catabolic process"/>
    <property type="evidence" value="ECO:0007669"/>
    <property type="project" value="TreeGrafter"/>
</dbReference>
<dbReference type="Gene3D" id="3.40.50.1820">
    <property type="entry name" value="alpha/beta hydrolase"/>
    <property type="match status" value="1"/>
</dbReference>
<dbReference type="InterPro" id="IPR050266">
    <property type="entry name" value="AB_hydrolase_sf"/>
</dbReference>
<proteinExistence type="predicted"/>
<dbReference type="SUPFAM" id="SSF53474">
    <property type="entry name" value="alpha/beta-Hydrolases"/>
    <property type="match status" value="1"/>
</dbReference>
<dbReference type="InterPro" id="IPR000073">
    <property type="entry name" value="AB_hydrolase_1"/>
</dbReference>
<evidence type="ECO:0000313" key="2">
    <source>
        <dbReference type="EMBL" id="CAI6091522.1"/>
    </source>
</evidence>
<gene>
    <name evidence="2" type="ORF">CCHLO57077_00019128</name>
</gene>
<dbReference type="Pfam" id="PF00561">
    <property type="entry name" value="Abhydrolase_1"/>
    <property type="match status" value="1"/>
</dbReference>
<dbReference type="GO" id="GO:0016020">
    <property type="term" value="C:membrane"/>
    <property type="evidence" value="ECO:0007669"/>
    <property type="project" value="TreeGrafter"/>
</dbReference>
<dbReference type="AlphaFoldDB" id="A0AA35M6K7"/>
<dbReference type="PANTHER" id="PTHR43798">
    <property type="entry name" value="MONOACYLGLYCEROL LIPASE"/>
    <property type="match status" value="1"/>
</dbReference>
<dbReference type="PANTHER" id="PTHR43798:SF33">
    <property type="entry name" value="HYDROLASE, PUTATIVE (AFU_ORTHOLOGUE AFUA_2G14860)-RELATED"/>
    <property type="match status" value="1"/>
</dbReference>
<dbReference type="EMBL" id="CABFNP030001176">
    <property type="protein sequence ID" value="CAI6091522.1"/>
    <property type="molecule type" value="Genomic_DNA"/>
</dbReference>
<dbReference type="InterPro" id="IPR000639">
    <property type="entry name" value="Epox_hydrolase-like"/>
</dbReference>
<dbReference type="InterPro" id="IPR029058">
    <property type="entry name" value="AB_hydrolase_fold"/>
</dbReference>